<dbReference type="Gene3D" id="1.10.510.10">
    <property type="entry name" value="Transferase(Phosphotransferase) domain 1"/>
    <property type="match status" value="1"/>
</dbReference>
<dbReference type="OrthoDB" id="3246549at2759"/>
<keyword evidence="5" id="KW-1185">Reference proteome</keyword>
<protein>
    <recommendedName>
        <fullName evidence="3">Protein kinase domain-containing protein</fullName>
    </recommendedName>
</protein>
<dbReference type="PROSITE" id="PS50297">
    <property type="entry name" value="ANK_REP_REGION"/>
    <property type="match status" value="1"/>
</dbReference>
<dbReference type="PROSITE" id="PS50088">
    <property type="entry name" value="ANK_REPEAT"/>
    <property type="match status" value="1"/>
</dbReference>
<dbReference type="Gene3D" id="1.25.40.20">
    <property type="entry name" value="Ankyrin repeat-containing domain"/>
    <property type="match status" value="1"/>
</dbReference>
<dbReference type="SMART" id="SM00248">
    <property type="entry name" value="ANK"/>
    <property type="match status" value="4"/>
</dbReference>
<dbReference type="Pfam" id="PF00023">
    <property type="entry name" value="Ank"/>
    <property type="match status" value="1"/>
</dbReference>
<dbReference type="KEGG" id="aqu:109585900"/>
<dbReference type="PROSITE" id="PS50011">
    <property type="entry name" value="PROTEIN_KINASE_DOM"/>
    <property type="match status" value="1"/>
</dbReference>
<keyword evidence="1" id="KW-0040">ANK repeat</keyword>
<dbReference type="InterPro" id="IPR011009">
    <property type="entry name" value="Kinase-like_dom_sf"/>
</dbReference>
<feature type="region of interest" description="Disordered" evidence="2">
    <location>
        <begin position="180"/>
        <end position="241"/>
    </location>
</feature>
<dbReference type="EnsemblMetazoa" id="XM_020002044.1">
    <property type="protein sequence ID" value="XP_019857603.1"/>
    <property type="gene ID" value="LOC109585900"/>
</dbReference>
<dbReference type="Proteomes" id="UP000007879">
    <property type="component" value="Unassembled WGS sequence"/>
</dbReference>
<dbReference type="PANTHER" id="PTHR22677:SF4">
    <property type="entry name" value="USHER SYNDROME TYPE-1G PROTEIN-LIKE PROTEIN"/>
    <property type="match status" value="1"/>
</dbReference>
<gene>
    <name evidence="4" type="primary">109585900</name>
</gene>
<reference evidence="4" key="2">
    <citation type="submission" date="2017-05" db="UniProtKB">
        <authorList>
            <consortium name="EnsemblMetazoa"/>
        </authorList>
    </citation>
    <scope>IDENTIFICATION</scope>
</reference>
<dbReference type="InterPro" id="IPR039323">
    <property type="entry name" value="ANKRD_45/46/60"/>
</dbReference>
<dbReference type="PANTHER" id="PTHR22677">
    <property type="entry name" value="ANKYRIN REPEAT DOMAIN-CONTAINING PROTEIN 60"/>
    <property type="match status" value="1"/>
</dbReference>
<dbReference type="GO" id="GO:0005524">
    <property type="term" value="F:ATP binding"/>
    <property type="evidence" value="ECO:0007669"/>
    <property type="project" value="InterPro"/>
</dbReference>
<dbReference type="InParanoid" id="A0A1X7VQM6"/>
<feature type="repeat" description="ANK" evidence="1">
    <location>
        <begin position="113"/>
        <end position="145"/>
    </location>
</feature>
<organism evidence="4">
    <name type="scientific">Amphimedon queenslandica</name>
    <name type="common">Sponge</name>
    <dbReference type="NCBI Taxonomy" id="400682"/>
    <lineage>
        <taxon>Eukaryota</taxon>
        <taxon>Metazoa</taxon>
        <taxon>Porifera</taxon>
        <taxon>Demospongiae</taxon>
        <taxon>Heteroscleromorpha</taxon>
        <taxon>Haplosclerida</taxon>
        <taxon>Niphatidae</taxon>
        <taxon>Amphimedon</taxon>
    </lineage>
</organism>
<reference evidence="5" key="1">
    <citation type="journal article" date="2010" name="Nature">
        <title>The Amphimedon queenslandica genome and the evolution of animal complexity.</title>
        <authorList>
            <person name="Srivastava M."/>
            <person name="Simakov O."/>
            <person name="Chapman J."/>
            <person name="Fahey B."/>
            <person name="Gauthier M.E."/>
            <person name="Mitros T."/>
            <person name="Richards G.S."/>
            <person name="Conaco C."/>
            <person name="Dacre M."/>
            <person name="Hellsten U."/>
            <person name="Larroux C."/>
            <person name="Putnam N.H."/>
            <person name="Stanke M."/>
            <person name="Adamska M."/>
            <person name="Darling A."/>
            <person name="Degnan S.M."/>
            <person name="Oakley T.H."/>
            <person name="Plachetzki D.C."/>
            <person name="Zhai Y."/>
            <person name="Adamski M."/>
            <person name="Calcino A."/>
            <person name="Cummins S.F."/>
            <person name="Goodstein D.M."/>
            <person name="Harris C."/>
            <person name="Jackson D.J."/>
            <person name="Leys S.P."/>
            <person name="Shu S."/>
            <person name="Woodcroft B.J."/>
            <person name="Vervoort M."/>
            <person name="Kosik K.S."/>
            <person name="Manning G."/>
            <person name="Degnan B.M."/>
            <person name="Rokhsar D.S."/>
        </authorList>
    </citation>
    <scope>NUCLEOTIDE SEQUENCE [LARGE SCALE GENOMIC DNA]</scope>
</reference>
<dbReference type="Pfam" id="PF12796">
    <property type="entry name" value="Ank_2"/>
    <property type="match status" value="1"/>
</dbReference>
<dbReference type="InterPro" id="IPR036770">
    <property type="entry name" value="Ankyrin_rpt-contain_sf"/>
</dbReference>
<dbReference type="eggNOG" id="KOG4177">
    <property type="taxonomic scope" value="Eukaryota"/>
</dbReference>
<dbReference type="SUPFAM" id="SSF48403">
    <property type="entry name" value="Ankyrin repeat"/>
    <property type="match status" value="1"/>
</dbReference>
<dbReference type="AlphaFoldDB" id="A0A1X7VQM6"/>
<name>A0A1X7VQM6_AMPQE</name>
<evidence type="ECO:0000256" key="1">
    <source>
        <dbReference type="PROSITE-ProRule" id="PRU00023"/>
    </source>
</evidence>
<dbReference type="InterPro" id="IPR002110">
    <property type="entry name" value="Ankyrin_rpt"/>
</dbReference>
<feature type="domain" description="Protein kinase" evidence="3">
    <location>
        <begin position="442"/>
        <end position="768"/>
    </location>
</feature>
<dbReference type="GO" id="GO:0004672">
    <property type="term" value="F:protein kinase activity"/>
    <property type="evidence" value="ECO:0007669"/>
    <property type="project" value="InterPro"/>
</dbReference>
<dbReference type="SUPFAM" id="SSF56112">
    <property type="entry name" value="Protein kinase-like (PK-like)"/>
    <property type="match status" value="1"/>
</dbReference>
<evidence type="ECO:0000259" key="3">
    <source>
        <dbReference type="PROSITE" id="PS50011"/>
    </source>
</evidence>
<evidence type="ECO:0000313" key="5">
    <source>
        <dbReference type="Proteomes" id="UP000007879"/>
    </source>
</evidence>
<accession>A0A1X7VQM6</accession>
<dbReference type="EnsemblMetazoa" id="Aqu2.1.42189_001">
    <property type="protein sequence ID" value="Aqu2.1.42189_001"/>
    <property type="gene ID" value="Aqu2.1.42189"/>
</dbReference>
<evidence type="ECO:0000256" key="2">
    <source>
        <dbReference type="SAM" id="MobiDB-lite"/>
    </source>
</evidence>
<sequence>MTLRAGYEPLLEAIRDADIPSLERLLSTNQYSVNTEIPYQSEDGKPYIITPLYWAVKVGQPSVCRFLLHKKADPYRHMVYEYYPLHEACSRGNKEIVQEFIWGGCNLDQPNCDGDTPLHIASMRGHVECIKLLLNAGANYKARNSKGETPLEAGRYTNQTDLHKLFEVFDKGHVHVHQRVSGLSSSSRIRSSSTETTNTRLTPPRQLLYPYANGSRDDSSVGGASYGPKRKTDVSRTYSFSGAEPSRCYANLREQPITYGSSNGRGKSPSPTSLLLQAQTRTSPQRSSLANMSHDSQLILPTQTLISDPRRTQTYHDFGASLPFSEDPLHLHSLIHHSPNEIECDSTSALSLPPASRLSAPKLRVQNMIHHLNETVSVQYGGGLDSVHVASLLSSVHNDLGFDTKEYESLCSLTGEFCSKRLKETSRHLDSAIEYVWGCDYEILSNETTAGSPISVAHGSPTPNYAEMVFKVKLHPQASSEKSLQNRAVLLRVITKIFDLGDKDVSELYHSRSYMKTDCTEPSILTSLPPHPNIPRLLHYCPAHSRPFERFTRNFCPDESHISLKMAPEVHLLFLADSYSSFQSYLSTKQQLQPVAPYGFKERTAVLLLTQLFLTLSHLDQYGIIVTHLSPSDILFDARHHLVLIGLSHSLSINGKDSSHLQDLFCEYSPKTLLGFSPELAYLRDCSSLLLSEVPPLSLFLKSSNAFTVARFFTEVFNESPEPLLTTAENIPELNCFSPRLRTLVKKVLTLGQEERPTSLQSALCCFLLLFGPPEGECTTITDCQEWLVSEICSFYLRPSLKGQPHSYLNSDIDSRLLFTYLLIATPESLLSAVKLVYDT</sequence>
<evidence type="ECO:0000313" key="4">
    <source>
        <dbReference type="EnsemblMetazoa" id="Aqu2.1.42189_001"/>
    </source>
</evidence>
<feature type="compositionally biased region" description="Low complexity" evidence="2">
    <location>
        <begin position="180"/>
        <end position="205"/>
    </location>
</feature>
<proteinExistence type="predicted"/>
<dbReference type="InterPro" id="IPR000719">
    <property type="entry name" value="Prot_kinase_dom"/>
</dbReference>